<dbReference type="GeneID" id="35123588"/>
<dbReference type="Proteomes" id="UP000232631">
    <property type="component" value="Chromosome"/>
</dbReference>
<dbReference type="Proteomes" id="UP000591058">
    <property type="component" value="Unassembled WGS sequence"/>
</dbReference>
<dbReference type="EMBL" id="CP017766">
    <property type="protein sequence ID" value="AUB55083.1"/>
    <property type="molecule type" value="Genomic_DNA"/>
</dbReference>
<evidence type="ECO:0000313" key="5">
    <source>
        <dbReference type="Proteomes" id="UP000232631"/>
    </source>
</evidence>
<dbReference type="Proteomes" id="UP000232806">
    <property type="component" value="Chromosome"/>
</dbReference>
<sequence>MKNTAILLTLAFVFTLTICGAATAAENESYNLGQEATQNAIADAQLGFTSADGTLVITNAGAAELNGDSTEGGQQAVVDTTAPLNPDQQVTYGKGNLVILNKPNDPLEYTFVTKENNVLLAKRFLVNSDGTLTSGATVYIAENMAESNWNTIKAALGNNAFDITAIANLWANGAPSDLLKVAGTSGVSEGLLTGYVSSKSFYENFPLANSQQSYHVMVSPGAGDDDIPMTILDVVPLKWVGSGSSQVYNYQALNNGDPNENVYIIWNMDTKTGILALMKHNTNLLNQFKAQTGINVVSGSLSELKYMTWLFAKMKTDPGSLVTVDKLATINKADFDYLWGTAVMDPNDPTRTNVIFNPGHGFDKAYINNLPNYAHNYQYQNILPRNNYATMEAIGSQAAQIAQGLLGFNNGDSNLLVITSAGYSLLDNQGTLGALDGIISMTGSTINNLFSLKRGIWTPLWFLFTQKGANGELNSVLLQYNENTQTLEVLPVVYNGVSYDVFDISGANLAGGSGSEGWDKSVAVYNAYTYSIPDSAQQDYYLVSLANQWSYGMPYAFLKSAISGGCPGSGLTQGYIIADYVKNNLPLSANDIYTYLAITAHCKEQVLIDSLGLSAAQGTYYTTGLRYSTENSAAGIFVRWNTATNTGEAMLLDLNTAVINQLQPGNSNYYKTMYWAIWYLDQAFPGKALYSTVQTAFSVVRTIPLTQSDLSNMVAAGGDPADFIKNFVIPTPTPTPTPTPVIPGGNGQGSSLGQQLSGFIGGFTSTSTLQDQGSSAANIAPGLPIPAASTATTVPGTESASSDSGILFWILGALMVAVAATILYLARDSIAAAVWGSERLGK</sequence>
<organism evidence="2 6">
    <name type="scientific">Methanobacterium subterraneum</name>
    <dbReference type="NCBI Taxonomy" id="59277"/>
    <lineage>
        <taxon>Archaea</taxon>
        <taxon>Methanobacteriati</taxon>
        <taxon>Methanobacteriota</taxon>
        <taxon>Methanomada group</taxon>
        <taxon>Methanobacteria</taxon>
        <taxon>Methanobacteriales</taxon>
        <taxon>Methanobacteriaceae</taxon>
        <taxon>Methanobacterium</taxon>
    </lineage>
</organism>
<keyword evidence="1" id="KW-0472">Membrane</keyword>
<keyword evidence="5" id="KW-1185">Reference proteome</keyword>
<feature type="transmembrane region" description="Helical" evidence="1">
    <location>
        <begin position="806"/>
        <end position="826"/>
    </location>
</feature>
<accession>A0A2H4VAH2</accession>
<dbReference type="AlphaFoldDB" id="A0A2H4VAH2"/>
<dbReference type="KEGG" id="msub:BK009_10495"/>
<keyword evidence="1" id="KW-1133">Transmembrane helix</keyword>
<reference evidence="4 7" key="2">
    <citation type="submission" date="2020-04" db="EMBL/GenBank/DDBJ databases">
        <title>Draft genome of Methanobacterium subterraneum isolated from animal feces.</title>
        <authorList>
            <person name="Ouboter H.T."/>
            <person name="Berger S."/>
            <person name="Gungor E."/>
            <person name="Jetten M.S.M."/>
            <person name="Welte C.U."/>
        </authorList>
    </citation>
    <scope>NUCLEOTIDE SEQUENCE [LARGE SCALE GENOMIC DNA]</scope>
    <source>
        <strain evidence="4">HO_2020</strain>
    </source>
</reference>
<dbReference type="EMBL" id="JABBYL010000017">
    <property type="protein sequence ID" value="NMO09217.1"/>
    <property type="molecule type" value="Genomic_DNA"/>
</dbReference>
<keyword evidence="1" id="KW-0812">Transmembrane</keyword>
<dbReference type="OrthoDB" id="31120at2157"/>
<proteinExistence type="predicted"/>
<evidence type="ECO:0000256" key="1">
    <source>
        <dbReference type="SAM" id="Phobius"/>
    </source>
</evidence>
<evidence type="ECO:0000313" key="6">
    <source>
        <dbReference type="Proteomes" id="UP000232806"/>
    </source>
</evidence>
<evidence type="ECO:0000313" key="7">
    <source>
        <dbReference type="Proteomes" id="UP000591058"/>
    </source>
</evidence>
<dbReference type="RefSeq" id="WP_100905061.1">
    <property type="nucleotide sequence ID" value="NZ_CP017766.1"/>
</dbReference>
<reference evidence="5 6" key="1">
    <citation type="submission" date="2016-10" db="EMBL/GenBank/DDBJ databases">
        <title>Comparative genomics between deep and shallow subseafloor isolates.</title>
        <authorList>
            <person name="Ishii S."/>
            <person name="Miller J.R."/>
            <person name="Sutton G."/>
            <person name="Suzuki S."/>
            <person name="Methe B."/>
            <person name="Inagaki F."/>
            <person name="Imachi H."/>
        </authorList>
    </citation>
    <scope>NUCLEOTIDE SEQUENCE [LARGE SCALE GENOMIC DNA]</scope>
    <source>
        <strain evidence="3 5">A8p</strain>
        <strain evidence="2 6">MO-MB1</strain>
    </source>
</reference>
<evidence type="ECO:0000313" key="4">
    <source>
        <dbReference type="EMBL" id="NMO09217.1"/>
    </source>
</evidence>
<accession>A0A2H4VSJ4</accession>
<dbReference type="EMBL" id="CP017768">
    <property type="protein sequence ID" value="AUB61068.1"/>
    <property type="molecule type" value="Genomic_DNA"/>
</dbReference>
<name>A0A2H4VAH2_9EURY</name>
<evidence type="ECO:0000313" key="2">
    <source>
        <dbReference type="EMBL" id="AUB55083.1"/>
    </source>
</evidence>
<gene>
    <name evidence="2" type="ORF">BK007_03015</name>
    <name evidence="3" type="ORF">BK009_10495</name>
    <name evidence="4" type="ORF">HG719_05105</name>
</gene>
<evidence type="ECO:0000313" key="3">
    <source>
        <dbReference type="EMBL" id="AUB61068.1"/>
    </source>
</evidence>
<protein>
    <submittedName>
        <fullName evidence="2">Uncharacterized protein</fullName>
    </submittedName>
</protein>